<accession>A0ABT2ZH46</accession>
<dbReference type="InterPro" id="IPR002539">
    <property type="entry name" value="MaoC-like_dom"/>
</dbReference>
<dbReference type="Gene3D" id="3.10.129.10">
    <property type="entry name" value="Hotdog Thioesterase"/>
    <property type="match status" value="1"/>
</dbReference>
<keyword evidence="3" id="KW-1185">Reference proteome</keyword>
<dbReference type="PANTHER" id="PTHR43664">
    <property type="entry name" value="MONOAMINE OXIDASE-RELATED"/>
    <property type="match status" value="1"/>
</dbReference>
<dbReference type="SUPFAM" id="SSF54637">
    <property type="entry name" value="Thioesterase/thiol ester dehydrase-isomerase"/>
    <property type="match status" value="1"/>
</dbReference>
<name>A0ABT2ZH46_9RHOB</name>
<proteinExistence type="predicted"/>
<sequence>MSARLLGPGSYGLARLAVGDRIQTGTCTVTAGMIDSFSDLTGDRFAIHMDADAAAEYGFAGRVAHGLLVLSLVDGLKNQAPAQFDAIASLGWDWSFLAPVHAGDTIQAAIDVKGLRETSKPDRGIVMLEVTVTNQDGATVQRGTNSLMVRR</sequence>
<organism evidence="2 3">
    <name type="scientific">Albidovulum marisflavi</name>
    <dbReference type="NCBI Taxonomy" id="2984159"/>
    <lineage>
        <taxon>Bacteria</taxon>
        <taxon>Pseudomonadati</taxon>
        <taxon>Pseudomonadota</taxon>
        <taxon>Alphaproteobacteria</taxon>
        <taxon>Rhodobacterales</taxon>
        <taxon>Paracoccaceae</taxon>
        <taxon>Albidovulum</taxon>
    </lineage>
</organism>
<evidence type="ECO:0000313" key="3">
    <source>
        <dbReference type="Proteomes" id="UP001652542"/>
    </source>
</evidence>
<protein>
    <submittedName>
        <fullName evidence="2">MaoC/PaaZ C-terminal domain-containing protein</fullName>
    </submittedName>
</protein>
<evidence type="ECO:0000259" key="1">
    <source>
        <dbReference type="Pfam" id="PF01575"/>
    </source>
</evidence>
<reference evidence="2 3" key="1">
    <citation type="submission" date="2022-10" db="EMBL/GenBank/DDBJ databases">
        <title>Defluviimonas sp. nov., isolated from ocean surface water.</title>
        <authorList>
            <person name="He W."/>
            <person name="Wang L."/>
            <person name="Zhang D.-F."/>
        </authorList>
    </citation>
    <scope>NUCLEOTIDE SEQUENCE [LARGE SCALE GENOMIC DNA]</scope>
    <source>
        <strain evidence="2 3">WL0002</strain>
    </source>
</reference>
<gene>
    <name evidence="2" type="ORF">OEW28_17190</name>
</gene>
<feature type="domain" description="MaoC-like" evidence="1">
    <location>
        <begin position="24"/>
        <end position="132"/>
    </location>
</feature>
<evidence type="ECO:0000313" key="2">
    <source>
        <dbReference type="EMBL" id="MCV2870352.1"/>
    </source>
</evidence>
<comment type="caution">
    <text evidence="2">The sequence shown here is derived from an EMBL/GenBank/DDBJ whole genome shotgun (WGS) entry which is preliminary data.</text>
</comment>
<dbReference type="EMBL" id="JAOWKY010000005">
    <property type="protein sequence ID" value="MCV2870352.1"/>
    <property type="molecule type" value="Genomic_DNA"/>
</dbReference>
<dbReference type="Proteomes" id="UP001652542">
    <property type="component" value="Unassembled WGS sequence"/>
</dbReference>
<dbReference type="InterPro" id="IPR052342">
    <property type="entry name" value="MCH/BMMD"/>
</dbReference>
<dbReference type="PANTHER" id="PTHR43664:SF1">
    <property type="entry name" value="BETA-METHYLMALYL-COA DEHYDRATASE"/>
    <property type="match status" value="1"/>
</dbReference>
<dbReference type="Pfam" id="PF01575">
    <property type="entry name" value="MaoC_dehydratas"/>
    <property type="match status" value="1"/>
</dbReference>
<dbReference type="InterPro" id="IPR029069">
    <property type="entry name" value="HotDog_dom_sf"/>
</dbReference>
<dbReference type="RefSeq" id="WP_263736023.1">
    <property type="nucleotide sequence ID" value="NZ_JAOWKY010000005.1"/>
</dbReference>